<dbReference type="RefSeq" id="WP_345004820.1">
    <property type="nucleotide sequence ID" value="NZ_BAABCY010000032.1"/>
</dbReference>
<accession>A0ABP6X5P2</accession>
<evidence type="ECO:0000256" key="3">
    <source>
        <dbReference type="ARBA" id="ARBA00022729"/>
    </source>
</evidence>
<evidence type="ECO:0000256" key="2">
    <source>
        <dbReference type="ARBA" id="ARBA00022723"/>
    </source>
</evidence>
<evidence type="ECO:0000259" key="7">
    <source>
        <dbReference type="PROSITE" id="PS50093"/>
    </source>
</evidence>
<sequence length="326" mass="35358">MKKYRIKYLIQLLLLTIVFACSPNENGLRKGEEHVDPSLLPNADFTASATSIFQFETINFSPSDVNEGDLYSWNFPGGSPGSSISSNVTVKYTVKGTYPVSLKIRNEFGAEEVVKEGYITVEGEPLDPAVRIRLNFEQSLFEEYSEENVTGSVSGYEAGIVNDFAATIDGSGLTINGYNGITGNNPRTVAVWVKTSNTARQGVATWGNSGTFSRNTFVINGNGTVRFEFQGGGYNSPSSVNDGAWHHIAYTYDGQSLKIYIDGVVDLSVSESRVNTAVAGDRQITIGSEGASDGSLTFRPYTGAMDDFRLYNKALTSEEIEELAGI</sequence>
<dbReference type="SMART" id="SM00089">
    <property type="entry name" value="PKD"/>
    <property type="match status" value="1"/>
</dbReference>
<dbReference type="Pfam" id="PF13385">
    <property type="entry name" value="Laminin_G_3"/>
    <property type="match status" value="1"/>
</dbReference>
<dbReference type="PROSITE" id="PS50093">
    <property type="entry name" value="PKD"/>
    <property type="match status" value="1"/>
</dbReference>
<dbReference type="CDD" id="cd00146">
    <property type="entry name" value="PKD"/>
    <property type="match status" value="1"/>
</dbReference>
<evidence type="ECO:0000313" key="9">
    <source>
        <dbReference type="Proteomes" id="UP001500954"/>
    </source>
</evidence>
<evidence type="ECO:0000313" key="8">
    <source>
        <dbReference type="EMBL" id="GAA3561869.1"/>
    </source>
</evidence>
<protein>
    <recommendedName>
        <fullName evidence="7">PKD domain-containing protein</fullName>
    </recommendedName>
</protein>
<name>A0ABP6X5P2_9FLAO</name>
<evidence type="ECO:0000256" key="5">
    <source>
        <dbReference type="ARBA" id="ARBA00023157"/>
    </source>
</evidence>
<dbReference type="PANTHER" id="PTHR19277:SF125">
    <property type="entry name" value="B6"/>
    <property type="match status" value="1"/>
</dbReference>
<organism evidence="8 9">
    <name type="scientific">Snuella lapsa</name>
    <dbReference type="NCBI Taxonomy" id="870481"/>
    <lineage>
        <taxon>Bacteria</taxon>
        <taxon>Pseudomonadati</taxon>
        <taxon>Bacteroidota</taxon>
        <taxon>Flavobacteriia</taxon>
        <taxon>Flavobacteriales</taxon>
        <taxon>Flavobacteriaceae</taxon>
        <taxon>Snuella</taxon>
    </lineage>
</organism>
<keyword evidence="2" id="KW-0479">Metal-binding</keyword>
<dbReference type="Gene3D" id="2.60.120.200">
    <property type="match status" value="1"/>
</dbReference>
<evidence type="ECO:0000256" key="6">
    <source>
        <dbReference type="SAM" id="SignalP"/>
    </source>
</evidence>
<dbReference type="InterPro" id="IPR001791">
    <property type="entry name" value="Laminin_G"/>
</dbReference>
<dbReference type="SUPFAM" id="SSF49299">
    <property type="entry name" value="PKD domain"/>
    <property type="match status" value="1"/>
</dbReference>
<dbReference type="InterPro" id="IPR013320">
    <property type="entry name" value="ConA-like_dom_sf"/>
</dbReference>
<dbReference type="InterPro" id="IPR022409">
    <property type="entry name" value="PKD/Chitinase_dom"/>
</dbReference>
<dbReference type="InterPro" id="IPR035986">
    <property type="entry name" value="PKD_dom_sf"/>
</dbReference>
<dbReference type="InterPro" id="IPR000601">
    <property type="entry name" value="PKD_dom"/>
</dbReference>
<dbReference type="SMART" id="SM00560">
    <property type="entry name" value="LamGL"/>
    <property type="match status" value="1"/>
</dbReference>
<feature type="domain" description="PKD" evidence="7">
    <location>
        <begin position="41"/>
        <end position="109"/>
    </location>
</feature>
<proteinExistence type="predicted"/>
<dbReference type="InterPro" id="IPR006558">
    <property type="entry name" value="LamG-like"/>
</dbReference>
<feature type="signal peptide" evidence="6">
    <location>
        <begin position="1"/>
        <end position="20"/>
    </location>
</feature>
<reference evidence="9" key="1">
    <citation type="journal article" date="2019" name="Int. J. Syst. Evol. Microbiol.">
        <title>The Global Catalogue of Microorganisms (GCM) 10K type strain sequencing project: providing services to taxonomists for standard genome sequencing and annotation.</title>
        <authorList>
            <consortium name="The Broad Institute Genomics Platform"/>
            <consortium name="The Broad Institute Genome Sequencing Center for Infectious Disease"/>
            <person name="Wu L."/>
            <person name="Ma J."/>
        </authorList>
    </citation>
    <scope>NUCLEOTIDE SEQUENCE [LARGE SCALE GENOMIC DNA]</scope>
    <source>
        <strain evidence="9">JCM 17111</strain>
    </source>
</reference>
<dbReference type="InterPro" id="IPR051360">
    <property type="entry name" value="Neuronal_Pentraxin_Related"/>
</dbReference>
<comment type="caution">
    <text evidence="8">The sequence shown here is derived from an EMBL/GenBank/DDBJ whole genome shotgun (WGS) entry which is preliminary data.</text>
</comment>
<dbReference type="PANTHER" id="PTHR19277">
    <property type="entry name" value="PENTRAXIN"/>
    <property type="match status" value="1"/>
</dbReference>
<comment type="cofactor">
    <cofactor evidence="1">
        <name>Ca(2+)</name>
        <dbReference type="ChEBI" id="CHEBI:29108"/>
    </cofactor>
</comment>
<evidence type="ECO:0000256" key="1">
    <source>
        <dbReference type="ARBA" id="ARBA00001913"/>
    </source>
</evidence>
<keyword evidence="5" id="KW-1015">Disulfide bond</keyword>
<gene>
    <name evidence="8" type="ORF">GCM10022395_10610</name>
</gene>
<dbReference type="Proteomes" id="UP001500954">
    <property type="component" value="Unassembled WGS sequence"/>
</dbReference>
<feature type="chain" id="PRO_5047241205" description="PKD domain-containing protein" evidence="6">
    <location>
        <begin position="21"/>
        <end position="326"/>
    </location>
</feature>
<dbReference type="CDD" id="cd00110">
    <property type="entry name" value="LamG"/>
    <property type="match status" value="1"/>
</dbReference>
<dbReference type="SUPFAM" id="SSF49899">
    <property type="entry name" value="Concanavalin A-like lectins/glucanases"/>
    <property type="match status" value="1"/>
</dbReference>
<dbReference type="PROSITE" id="PS51257">
    <property type="entry name" value="PROKAR_LIPOPROTEIN"/>
    <property type="match status" value="1"/>
</dbReference>
<dbReference type="Gene3D" id="2.60.40.10">
    <property type="entry name" value="Immunoglobulins"/>
    <property type="match status" value="1"/>
</dbReference>
<dbReference type="EMBL" id="BAABCY010000032">
    <property type="protein sequence ID" value="GAA3561869.1"/>
    <property type="molecule type" value="Genomic_DNA"/>
</dbReference>
<dbReference type="InterPro" id="IPR013783">
    <property type="entry name" value="Ig-like_fold"/>
</dbReference>
<dbReference type="Pfam" id="PF18911">
    <property type="entry name" value="PKD_4"/>
    <property type="match status" value="1"/>
</dbReference>
<keyword evidence="3 6" id="KW-0732">Signal</keyword>
<keyword evidence="4" id="KW-0106">Calcium</keyword>
<evidence type="ECO:0000256" key="4">
    <source>
        <dbReference type="ARBA" id="ARBA00022837"/>
    </source>
</evidence>
<keyword evidence="9" id="KW-1185">Reference proteome</keyword>